<organism evidence="2 3">
    <name type="scientific">Algoriphagus antarcticus</name>
    <dbReference type="NCBI Taxonomy" id="238540"/>
    <lineage>
        <taxon>Bacteria</taxon>
        <taxon>Pseudomonadati</taxon>
        <taxon>Bacteroidota</taxon>
        <taxon>Cytophagia</taxon>
        <taxon>Cytophagales</taxon>
        <taxon>Cyclobacteriaceae</taxon>
        <taxon>Algoriphagus</taxon>
    </lineage>
</organism>
<dbReference type="AlphaFoldDB" id="A0A3E0CZY0"/>
<accession>A0A3E0CZY0</accession>
<gene>
    <name evidence="2" type="ORF">C8N25_1652</name>
</gene>
<keyword evidence="1" id="KW-0812">Transmembrane</keyword>
<sequence>MVKFPYYSKYYDSRLSCMDMNYRLDRLVNQSVGSRLFSNKFYGHLENNGFVAYKNSVYSNMTLVKIVGNYSEVDKNTKLKLQFMLSEYVLVLYFIVIFSLFFIFFLILFEPIYLWLKFMPLVMIIISYILIIVPFNYISKDAEIIIEQLLELEM</sequence>
<dbReference type="EMBL" id="QUNF01000065">
    <property type="protein sequence ID" value="REG74761.1"/>
    <property type="molecule type" value="Genomic_DNA"/>
</dbReference>
<dbReference type="Proteomes" id="UP000256405">
    <property type="component" value="Unassembled WGS sequence"/>
</dbReference>
<comment type="caution">
    <text evidence="2">The sequence shown here is derived from an EMBL/GenBank/DDBJ whole genome shotgun (WGS) entry which is preliminary data.</text>
</comment>
<keyword evidence="1" id="KW-1133">Transmembrane helix</keyword>
<proteinExistence type="predicted"/>
<evidence type="ECO:0000313" key="2">
    <source>
        <dbReference type="EMBL" id="REG74761.1"/>
    </source>
</evidence>
<reference evidence="2 3" key="1">
    <citation type="submission" date="2018-08" db="EMBL/GenBank/DDBJ databases">
        <title>Genomic Encyclopedia of Archaeal and Bacterial Type Strains, Phase II (KMG-II): from individual species to whole genera.</title>
        <authorList>
            <person name="Goeker M."/>
        </authorList>
    </citation>
    <scope>NUCLEOTIDE SEQUENCE [LARGE SCALE GENOMIC DNA]</scope>
    <source>
        <strain evidence="2 3">DSM 15986</strain>
    </source>
</reference>
<dbReference type="RefSeq" id="WP_086541235.1">
    <property type="nucleotide sequence ID" value="NZ_QUNF01000065.1"/>
</dbReference>
<keyword evidence="3" id="KW-1185">Reference proteome</keyword>
<evidence type="ECO:0000313" key="3">
    <source>
        <dbReference type="Proteomes" id="UP000256405"/>
    </source>
</evidence>
<keyword evidence="1" id="KW-0472">Membrane</keyword>
<feature type="transmembrane region" description="Helical" evidence="1">
    <location>
        <begin position="88"/>
        <end position="109"/>
    </location>
</feature>
<protein>
    <submittedName>
        <fullName evidence="2">Uncharacterized protein</fullName>
    </submittedName>
</protein>
<evidence type="ECO:0000256" key="1">
    <source>
        <dbReference type="SAM" id="Phobius"/>
    </source>
</evidence>
<feature type="transmembrane region" description="Helical" evidence="1">
    <location>
        <begin position="115"/>
        <end position="138"/>
    </location>
</feature>
<name>A0A3E0CZY0_9BACT</name>